<dbReference type="PANTHER" id="PTHR31569">
    <property type="entry name" value="SWIM-TYPE DOMAIN-CONTAINING PROTEIN"/>
    <property type="match status" value="1"/>
</dbReference>
<sequence length="1078" mass="122363">MPASEKPSSARNCAFQTEIEWFEPTLPISRSPVSTLARRRDRSQSHLMASIRGGNEEGISETAPRFAKWHDTWENFFDSLRQYEARTAQLYRIRSCTKVTARNDKIKKKKKWSKTEQVPEEFGDYYKKLLCTHGWEKNARGDGRRTGHHNRSTGCTVNLSATVSRCPASGTWWIYVSTHRRTHNHRLRREVYENYPSTRRVTDPSVLDFVDELVKAGSKPKKILKYLQETTGKRVILRDVHNLVHRLKVKRRGTDTVEERLEAVLRKFCASRGNNASIFVDETKTTQTITMQTRQMGRFFEAFPEVVMLDSTHGTNSSKCKLISFMIDDAFGHRYLRTEMSKAIYSGRHAVDVDRVEDSVDMMMKARNQEEYDRGLRYMYYILDGFDDTGDLPEPKHPLLDYFVRNWHSCKEMWAVYERGHVAHLGNHTNNRLESAWGALKDILNPEMELDECVETLYFLQSTAELEYASRFNVLGSRIYHGADEMLLRLAVLVSPHAFELIRKEYELFKNGSLSYEGRWIQDKIVHMRSHATGGEYTVNTSTFVCSCFFMRTMLLPWHHAMFVRSSMNKKKVIPIIYIHARWLLQSEVNRPEEDESDDDISCAAFRVQASHMRSVEHAVLNGSSKWKTGMDIAAGVVEAMCSQGTPTFVKMAEALRGFGECARRGAVPIISVDPPCSERAVERVVEVTSEEDRPEVQNQMPDNDDTDVILTDTSTVPPTLKTTQTSDSVCMSDHNSDVVEDFAVEVEIEATTSYSASVHAADEDDGGGDIAADIRSLIAETERIINRANEMVSSDGERSDSQSKLPDRTKKTYNLATKARVNRKELPVKAVVKEKKRSQSESDTNQSGSDTNQLGSGTNQSGKNPAQLVLRKRRTKSRTDSEDESCEGNSNPEDITGRFFVSTAVKSKGRPKIRRKQTREAKKIRMEGSVAEANALVQGTLIPVKDLALVRKTMSRSFNVADALPVLNSIEQVDAPSWKSTTILLLARKQKVHRKVTIVFPKNYVSKCIAGIATYRKSLPSDHNAGRMGVSIEKLGTFAEEDLITMLEWNDESPKVMAVNDLAEWIRVSRFTRISLP</sequence>
<evidence type="ECO:0000259" key="2">
    <source>
        <dbReference type="Pfam" id="PF21056"/>
    </source>
</evidence>
<evidence type="ECO:0000313" key="3">
    <source>
        <dbReference type="EMBL" id="KAE9066318.1"/>
    </source>
</evidence>
<feature type="region of interest" description="Disordered" evidence="1">
    <location>
        <begin position="790"/>
        <end position="899"/>
    </location>
</feature>
<dbReference type="Pfam" id="PF21056">
    <property type="entry name" value="ZSWIM1-3_RNaseH-like"/>
    <property type="match status" value="1"/>
</dbReference>
<feature type="compositionally biased region" description="Basic and acidic residues" evidence="1">
    <location>
        <begin position="796"/>
        <end position="811"/>
    </location>
</feature>
<protein>
    <recommendedName>
        <fullName evidence="2">ZSWIM1/3 RNaseH-like domain-containing protein</fullName>
    </recommendedName>
</protein>
<feature type="domain" description="ZSWIM1/3 RNaseH-like" evidence="2">
    <location>
        <begin position="267"/>
        <end position="334"/>
    </location>
</feature>
<feature type="region of interest" description="Disordered" evidence="1">
    <location>
        <begin position="714"/>
        <end position="733"/>
    </location>
</feature>
<dbReference type="AlphaFoldDB" id="A0A6G0JTJ5"/>
<dbReference type="Proteomes" id="UP000488956">
    <property type="component" value="Unassembled WGS sequence"/>
</dbReference>
<feature type="compositionally biased region" description="Polar residues" evidence="1">
    <location>
        <begin position="842"/>
        <end position="865"/>
    </location>
</feature>
<accession>A0A6G0JTJ5</accession>
<feature type="non-terminal residue" evidence="3">
    <location>
        <position position="1078"/>
    </location>
</feature>
<name>A0A6G0JTJ5_9STRA</name>
<dbReference type="InterPro" id="IPR048324">
    <property type="entry name" value="ZSWIM1-3_RNaseH-like"/>
</dbReference>
<evidence type="ECO:0000256" key="1">
    <source>
        <dbReference type="SAM" id="MobiDB-lite"/>
    </source>
</evidence>
<evidence type="ECO:0000313" key="4">
    <source>
        <dbReference type="Proteomes" id="UP000488956"/>
    </source>
</evidence>
<organism evidence="3 4">
    <name type="scientific">Phytophthora fragariae</name>
    <dbReference type="NCBI Taxonomy" id="53985"/>
    <lineage>
        <taxon>Eukaryota</taxon>
        <taxon>Sar</taxon>
        <taxon>Stramenopiles</taxon>
        <taxon>Oomycota</taxon>
        <taxon>Peronosporomycetes</taxon>
        <taxon>Peronosporales</taxon>
        <taxon>Peronosporaceae</taxon>
        <taxon>Phytophthora</taxon>
    </lineage>
</organism>
<proteinExistence type="predicted"/>
<dbReference type="InterPro" id="IPR052579">
    <property type="entry name" value="Zinc_finger_SWIM"/>
</dbReference>
<gene>
    <name evidence="3" type="ORF">PF010_g27857</name>
</gene>
<dbReference type="EMBL" id="QXFX01003913">
    <property type="protein sequence ID" value="KAE9066318.1"/>
    <property type="molecule type" value="Genomic_DNA"/>
</dbReference>
<dbReference type="PANTHER" id="PTHR31569:SF4">
    <property type="entry name" value="SWIM-TYPE DOMAIN-CONTAINING PROTEIN"/>
    <property type="match status" value="1"/>
</dbReference>
<feature type="compositionally biased region" description="Polar residues" evidence="1">
    <location>
        <begin position="714"/>
        <end position="730"/>
    </location>
</feature>
<reference evidence="3 4" key="1">
    <citation type="submission" date="2018-09" db="EMBL/GenBank/DDBJ databases">
        <title>Genomic investigation of the strawberry pathogen Phytophthora fragariae indicates pathogenicity is determined by transcriptional variation in three key races.</title>
        <authorList>
            <person name="Adams T.M."/>
            <person name="Armitage A.D."/>
            <person name="Sobczyk M.K."/>
            <person name="Bates H.J."/>
            <person name="Dunwell J.M."/>
            <person name="Nellist C.F."/>
            <person name="Harrison R.J."/>
        </authorList>
    </citation>
    <scope>NUCLEOTIDE SEQUENCE [LARGE SCALE GENOMIC DNA]</scope>
    <source>
        <strain evidence="3 4">ONT-3</strain>
    </source>
</reference>
<feature type="compositionally biased region" description="Basic and acidic residues" evidence="1">
    <location>
        <begin position="823"/>
        <end position="841"/>
    </location>
</feature>
<comment type="caution">
    <text evidence="3">The sequence shown here is derived from an EMBL/GenBank/DDBJ whole genome shotgun (WGS) entry which is preliminary data.</text>
</comment>